<evidence type="ECO:0000256" key="1">
    <source>
        <dbReference type="SAM" id="MobiDB-lite"/>
    </source>
</evidence>
<sequence>MLPPSEVAPFTDDSPPSPPSHKKSWFTGFFAHWHPISKRTMTTDTATTQLSTATSLTMSRNTMLGPPPMPSSSSSSSSTSSSSTSTTHHPTTITIQLAPPQRPSDDTTSTRRTTSLFSERRQSQQTIGSVLSDNSGGRDSEERSRLGDLWSRARKRHPHYPRFHWPRTSPINILHHHHHHHQSSSSNTQEEDRIRPLANSYQDTHRPVLSSPPASMMHKRHSITSFISNTTSHNNNLTNNDPYFLSATADGSRPHSVIAPDSPHILFMKDGQLWDNDEEWMNDGYCLEKDDNNNEDDDANNNTLTYRWTLKHDLLKLALNGLMGCPVEENEGDKQVCGDGTWCANVAAANPKWMVIGMEDTTYDTLSSSTTHRSLFFTPKNMRLLRCAPSLLHALQQMPDHVFDLVEGRCLILTYGLDMYRQLVKECWRVCKPGGYVELVEMDMRMYHSKPSVLATTVHTLNSKVIHKMEAQALDPRLARRLPDLLDEVISTDAIPSRTVAGYTSLPIGVWGGRLGVMFREDVHRLMETWLDEPPFEHTLDQMDAEMETHRSFMNLHHCYAQKSA</sequence>
<dbReference type="Gene3D" id="3.40.50.150">
    <property type="entry name" value="Vaccinia Virus protein VP39"/>
    <property type="match status" value="1"/>
</dbReference>
<reference evidence="2" key="1">
    <citation type="submission" date="2016-04" db="EMBL/GenBank/DDBJ databases">
        <authorList>
            <person name="Evans L.H."/>
            <person name="Alamgir A."/>
            <person name="Owens N."/>
            <person name="Weber N.D."/>
            <person name="Virtaneva K."/>
            <person name="Barbian K."/>
            <person name="Babar A."/>
            <person name="Rosenke K."/>
        </authorList>
    </citation>
    <scope>NUCLEOTIDE SEQUENCE [LARGE SCALE GENOMIC DNA]</scope>
    <source>
        <strain evidence="2">CBS 101.48</strain>
    </source>
</reference>
<feature type="compositionally biased region" description="Polar residues" evidence="1">
    <location>
        <begin position="123"/>
        <end position="135"/>
    </location>
</feature>
<evidence type="ECO:0000313" key="3">
    <source>
        <dbReference type="Proteomes" id="UP000078561"/>
    </source>
</evidence>
<feature type="region of interest" description="Disordered" evidence="1">
    <location>
        <begin position="53"/>
        <end position="150"/>
    </location>
</feature>
<dbReference type="EMBL" id="LT554386">
    <property type="protein sequence ID" value="SAM04488.1"/>
    <property type="molecule type" value="Genomic_DNA"/>
</dbReference>
<dbReference type="AlphaFoldDB" id="A0A168QEJ6"/>
<dbReference type="OrthoDB" id="2013972at2759"/>
<feature type="region of interest" description="Disordered" evidence="1">
    <location>
        <begin position="1"/>
        <end position="21"/>
    </location>
</feature>
<dbReference type="InterPro" id="IPR029063">
    <property type="entry name" value="SAM-dependent_MTases_sf"/>
</dbReference>
<dbReference type="SUPFAM" id="SSF53335">
    <property type="entry name" value="S-adenosyl-L-methionine-dependent methyltransferases"/>
    <property type="match status" value="1"/>
</dbReference>
<proteinExistence type="predicted"/>
<name>A0A168QEJ6_ABSGL</name>
<keyword evidence="3" id="KW-1185">Reference proteome</keyword>
<accession>A0A168QEJ6</accession>
<dbReference type="OMA" id="YPRFHWP"/>
<feature type="compositionally biased region" description="Low complexity" evidence="1">
    <location>
        <begin position="71"/>
        <end position="87"/>
    </location>
</feature>
<feature type="compositionally biased region" description="Basic and acidic residues" evidence="1">
    <location>
        <begin position="136"/>
        <end position="146"/>
    </location>
</feature>
<organism evidence="2">
    <name type="scientific">Absidia glauca</name>
    <name type="common">Pin mould</name>
    <dbReference type="NCBI Taxonomy" id="4829"/>
    <lineage>
        <taxon>Eukaryota</taxon>
        <taxon>Fungi</taxon>
        <taxon>Fungi incertae sedis</taxon>
        <taxon>Mucoromycota</taxon>
        <taxon>Mucoromycotina</taxon>
        <taxon>Mucoromycetes</taxon>
        <taxon>Mucorales</taxon>
        <taxon>Cunninghamellaceae</taxon>
        <taxon>Absidia</taxon>
    </lineage>
</organism>
<evidence type="ECO:0000313" key="2">
    <source>
        <dbReference type="EMBL" id="SAM04488.1"/>
    </source>
</evidence>
<gene>
    <name evidence="2" type="primary">ABSGL_10352.1 scaffold 11921</name>
</gene>
<protein>
    <submittedName>
        <fullName evidence="2">Uncharacterized protein</fullName>
    </submittedName>
</protein>
<dbReference type="Proteomes" id="UP000078561">
    <property type="component" value="Unassembled WGS sequence"/>
</dbReference>
<dbReference type="InParanoid" id="A0A168QEJ6"/>